<proteinExistence type="predicted"/>
<dbReference type="PANTHER" id="PTHR10272:SF0">
    <property type="entry name" value="PLATELET-ACTIVATING FACTOR ACETYLHYDROLASE"/>
    <property type="match status" value="1"/>
</dbReference>
<keyword evidence="2" id="KW-0442">Lipid degradation</keyword>
<dbReference type="InterPro" id="IPR011990">
    <property type="entry name" value="TPR-like_helical_dom_sf"/>
</dbReference>
<dbReference type="InterPro" id="IPR029058">
    <property type="entry name" value="AB_hydrolase_fold"/>
</dbReference>
<evidence type="ECO:0000256" key="4">
    <source>
        <dbReference type="PROSITE-ProRule" id="PRU00339"/>
    </source>
</evidence>
<keyword evidence="1 6" id="KW-0378">Hydrolase</keyword>
<dbReference type="Pfam" id="PF01738">
    <property type="entry name" value="DLH"/>
    <property type="match status" value="1"/>
</dbReference>
<accession>A0ABY2WK05</accession>
<evidence type="ECO:0000313" key="6">
    <source>
        <dbReference type="EMBL" id="TMU55167.1"/>
    </source>
</evidence>
<protein>
    <submittedName>
        <fullName evidence="6">Alpha/beta hydrolase</fullName>
    </submittedName>
</protein>
<keyword evidence="4" id="KW-0802">TPR repeat</keyword>
<reference evidence="6 7" key="1">
    <citation type="submission" date="2019-05" db="EMBL/GenBank/DDBJ databases">
        <title>Flagellimonas sp. AsT0115, sp. nov., isolated from a marine red algae, Asparagopsis taxiformis.</title>
        <authorList>
            <person name="Kim J."/>
            <person name="Jeong S.E."/>
            <person name="Jeon C.O."/>
        </authorList>
    </citation>
    <scope>NUCLEOTIDE SEQUENCE [LARGE SCALE GENOMIC DNA]</scope>
    <source>
        <strain evidence="6 7">AsT0115</strain>
    </source>
</reference>
<keyword evidence="3" id="KW-0443">Lipid metabolism</keyword>
<feature type="domain" description="Dienelactone hydrolase" evidence="5">
    <location>
        <begin position="137"/>
        <end position="276"/>
    </location>
</feature>
<dbReference type="InterPro" id="IPR002925">
    <property type="entry name" value="Dienelactn_hydro"/>
</dbReference>
<dbReference type="EMBL" id="VCNI01000002">
    <property type="protein sequence ID" value="TMU55167.1"/>
    <property type="molecule type" value="Genomic_DNA"/>
</dbReference>
<comment type="caution">
    <text evidence="6">The sequence shown here is derived from an EMBL/GenBank/DDBJ whole genome shotgun (WGS) entry which is preliminary data.</text>
</comment>
<organism evidence="6 7">
    <name type="scientific">Flagellimonas algicola</name>
    <dbReference type="NCBI Taxonomy" id="2583815"/>
    <lineage>
        <taxon>Bacteria</taxon>
        <taxon>Pseudomonadati</taxon>
        <taxon>Bacteroidota</taxon>
        <taxon>Flavobacteriia</taxon>
        <taxon>Flavobacteriales</taxon>
        <taxon>Flavobacteriaceae</taxon>
        <taxon>Flagellimonas</taxon>
    </lineage>
</organism>
<feature type="repeat" description="TPR" evidence="4">
    <location>
        <begin position="464"/>
        <end position="497"/>
    </location>
</feature>
<dbReference type="Proteomes" id="UP000751614">
    <property type="component" value="Unassembled WGS sequence"/>
</dbReference>
<dbReference type="Gene3D" id="3.40.50.1820">
    <property type="entry name" value="alpha/beta hydrolase"/>
    <property type="match status" value="1"/>
</dbReference>
<dbReference type="PROSITE" id="PS50005">
    <property type="entry name" value="TPR"/>
    <property type="match status" value="1"/>
</dbReference>
<sequence>MLLRIALILILFQANQILGQTSFKQIDLNNGKHKVGFLHYTTADSTRTYSKIYDYSNAKLARPIPISIWYPANQNEDEPSPLKVLDYLSILKEEEEWEHLPDEQILNWFSYANTPANQKHLKEKSSAYPNVSFAKGKFPVVVYAPSFQASSIENFALCEYLASHGYIVIASPSRGTENRWFSNNNPKEMETQARDVEFLIKEISKFPQANMDNISVMGFSFGGLANILAQTRNKNIKAVVSLDGTERYQYALLTKSPFFNASRINVPYIHMAQKDIPDIVLKEDNIDAELNTIFDLYDNISNSRAYRLKFHNLTHSYFSTLGVLFQHRDTRQDKSDAEIMQSYKWVSVYALNFLNAFLKNDDVALAFIQNKPSENGIENGLMSHKFKEPKPESFSFQDFNDLASKQHYENLYELYQSLKWTHPSLALAEGNLNTLGMQLVFNPETSGQGINVFLLAAKLYPNSANLFDSLAEGYLFIGNKEKAIESFEKSLELNAQNQNAVERLKQLKE</sequence>
<evidence type="ECO:0000256" key="1">
    <source>
        <dbReference type="ARBA" id="ARBA00022801"/>
    </source>
</evidence>
<evidence type="ECO:0000256" key="3">
    <source>
        <dbReference type="ARBA" id="ARBA00023098"/>
    </source>
</evidence>
<name>A0ABY2WK05_9FLAO</name>
<dbReference type="Gene3D" id="1.25.40.10">
    <property type="entry name" value="Tetratricopeptide repeat domain"/>
    <property type="match status" value="1"/>
</dbReference>
<dbReference type="RefSeq" id="WP_138837043.1">
    <property type="nucleotide sequence ID" value="NZ_VCNI01000002.1"/>
</dbReference>
<evidence type="ECO:0000259" key="5">
    <source>
        <dbReference type="Pfam" id="PF01738"/>
    </source>
</evidence>
<dbReference type="SUPFAM" id="SSF48452">
    <property type="entry name" value="TPR-like"/>
    <property type="match status" value="1"/>
</dbReference>
<evidence type="ECO:0000256" key="2">
    <source>
        <dbReference type="ARBA" id="ARBA00022963"/>
    </source>
</evidence>
<keyword evidence="7" id="KW-1185">Reference proteome</keyword>
<dbReference type="SUPFAM" id="SSF53474">
    <property type="entry name" value="alpha/beta-Hydrolases"/>
    <property type="match status" value="1"/>
</dbReference>
<evidence type="ECO:0000313" key="7">
    <source>
        <dbReference type="Proteomes" id="UP000751614"/>
    </source>
</evidence>
<gene>
    <name evidence="6" type="ORF">FGG15_13370</name>
</gene>
<dbReference type="GO" id="GO:0016787">
    <property type="term" value="F:hydrolase activity"/>
    <property type="evidence" value="ECO:0007669"/>
    <property type="project" value="UniProtKB-KW"/>
</dbReference>
<dbReference type="InterPro" id="IPR019734">
    <property type="entry name" value="TPR_rpt"/>
</dbReference>
<dbReference type="PANTHER" id="PTHR10272">
    <property type="entry name" value="PLATELET-ACTIVATING FACTOR ACETYLHYDROLASE"/>
    <property type="match status" value="1"/>
</dbReference>